<reference evidence="3" key="2">
    <citation type="submission" date="2019-10" db="EMBL/GenBank/DDBJ databases">
        <title>A de novo genome assembly of a pear dwarfing rootstock.</title>
        <authorList>
            <person name="Wang F."/>
            <person name="Wang J."/>
            <person name="Li S."/>
            <person name="Zhang Y."/>
            <person name="Fang M."/>
            <person name="Ma L."/>
            <person name="Zhao Y."/>
            <person name="Jiang S."/>
        </authorList>
    </citation>
    <scope>NUCLEOTIDE SEQUENCE [LARGE SCALE GENOMIC DNA]</scope>
</reference>
<dbReference type="OrthoDB" id="2014654at2759"/>
<dbReference type="PANTHER" id="PTHR30005:SF0">
    <property type="entry name" value="RETROGRADE REGULATION PROTEIN 2"/>
    <property type="match status" value="1"/>
</dbReference>
<dbReference type="AlphaFoldDB" id="A0A5N5HVR1"/>
<evidence type="ECO:0000313" key="3">
    <source>
        <dbReference type="Proteomes" id="UP000327157"/>
    </source>
</evidence>
<dbReference type="PANTHER" id="PTHR30005">
    <property type="entry name" value="EXOPOLYPHOSPHATASE"/>
    <property type="match status" value="1"/>
</dbReference>
<name>A0A5N5HVR1_9ROSA</name>
<accession>A0A5N5HVR1</accession>
<dbReference type="GO" id="GO:0016462">
    <property type="term" value="F:pyrophosphatase activity"/>
    <property type="evidence" value="ECO:0007669"/>
    <property type="project" value="TreeGrafter"/>
</dbReference>
<gene>
    <name evidence="2" type="ORF">D8674_007761</name>
</gene>
<keyword evidence="3" id="KW-1185">Reference proteome</keyword>
<dbReference type="Gene3D" id="1.10.3210.10">
    <property type="entry name" value="Hypothetical protein af1432"/>
    <property type="match status" value="1"/>
</dbReference>
<proteinExistence type="predicted"/>
<evidence type="ECO:0000313" key="2">
    <source>
        <dbReference type="EMBL" id="KAB2630242.1"/>
    </source>
</evidence>
<dbReference type="InterPro" id="IPR043129">
    <property type="entry name" value="ATPase_NBD"/>
</dbReference>
<dbReference type="SUPFAM" id="SSF109604">
    <property type="entry name" value="HD-domain/PDEase-like"/>
    <property type="match status" value="1"/>
</dbReference>
<dbReference type="SUPFAM" id="SSF53067">
    <property type="entry name" value="Actin-like ATPase domain"/>
    <property type="match status" value="1"/>
</dbReference>
<organism evidence="2 3">
    <name type="scientific">Pyrus ussuriensis x Pyrus communis</name>
    <dbReference type="NCBI Taxonomy" id="2448454"/>
    <lineage>
        <taxon>Eukaryota</taxon>
        <taxon>Viridiplantae</taxon>
        <taxon>Streptophyta</taxon>
        <taxon>Embryophyta</taxon>
        <taxon>Tracheophyta</taxon>
        <taxon>Spermatophyta</taxon>
        <taxon>Magnoliopsida</taxon>
        <taxon>eudicotyledons</taxon>
        <taxon>Gunneridae</taxon>
        <taxon>Pentapetalae</taxon>
        <taxon>rosids</taxon>
        <taxon>fabids</taxon>
        <taxon>Rosales</taxon>
        <taxon>Rosaceae</taxon>
        <taxon>Amygdaloideae</taxon>
        <taxon>Maleae</taxon>
        <taxon>Pyrus</taxon>
    </lineage>
</organism>
<dbReference type="Pfam" id="PF21447">
    <property type="entry name" value="Ppx-GppA_III"/>
    <property type="match status" value="1"/>
</dbReference>
<dbReference type="InterPro" id="IPR048950">
    <property type="entry name" value="Ppx_GppA_C"/>
</dbReference>
<dbReference type="EMBL" id="SMOL01000143">
    <property type="protein sequence ID" value="KAB2630242.1"/>
    <property type="molecule type" value="Genomic_DNA"/>
</dbReference>
<dbReference type="Proteomes" id="UP000327157">
    <property type="component" value="Chromosome 12"/>
</dbReference>
<reference evidence="2 3" key="1">
    <citation type="submission" date="2019-09" db="EMBL/GenBank/DDBJ databases">
        <authorList>
            <person name="Ou C."/>
        </authorList>
    </citation>
    <scope>NUCLEOTIDE SEQUENCE [LARGE SCALE GENOMIC DNA]</scope>
    <source>
        <strain evidence="2">S2</strain>
        <tissue evidence="2">Leaf</tissue>
    </source>
</reference>
<sequence>MASPTPYAPTLSTLLAAIDMGTNSFKLLIVRAYPDGKFFTVDQFKEPVKWSSVVQLTMRFNGKKMMRAAAQCAGIAKETFEALRKCDHLTNIQVAASVDTKDLEYLEAACVLHNIGISMGKKGYDKHSYSIITNGNHLHGYGTEEVKPSSDDQLVNLQLIALLPKHHMKNLPNFYHVSFKEFPEQVKKKFRFLCAIICTSAAPQQHRLIGFQHMEISHSQEGFRLTCSSVKDQNYPAGIVQTLAEDIGDELRRELAHFKMVFQEELYIDVPSSASE</sequence>
<feature type="domain" description="Ppx/GppA phosphatase C-terminal" evidence="1">
    <location>
        <begin position="69"/>
        <end position="146"/>
    </location>
</feature>
<reference evidence="2 3" key="3">
    <citation type="submission" date="2019-11" db="EMBL/GenBank/DDBJ databases">
        <title>A de novo genome assembly of a pear dwarfing rootstock.</title>
        <authorList>
            <person name="Wang F."/>
            <person name="Wang J."/>
            <person name="Li S."/>
            <person name="Zhang Y."/>
            <person name="Fang M."/>
            <person name="Ma L."/>
            <person name="Zhao Y."/>
            <person name="Jiang S."/>
        </authorList>
    </citation>
    <scope>NUCLEOTIDE SEQUENCE [LARGE SCALE GENOMIC DNA]</scope>
    <source>
        <strain evidence="2">S2</strain>
        <tissue evidence="2">Leaf</tissue>
    </source>
</reference>
<protein>
    <recommendedName>
        <fullName evidence="1">Ppx/GppA phosphatase C-terminal domain-containing protein</fullName>
    </recommendedName>
</protein>
<dbReference type="InterPro" id="IPR050273">
    <property type="entry name" value="GppA/Ppx_hydrolase"/>
</dbReference>
<evidence type="ECO:0000259" key="1">
    <source>
        <dbReference type="Pfam" id="PF21447"/>
    </source>
</evidence>
<comment type="caution">
    <text evidence="2">The sequence shown here is derived from an EMBL/GenBank/DDBJ whole genome shotgun (WGS) entry which is preliminary data.</text>
</comment>